<evidence type="ECO:0000313" key="9">
    <source>
        <dbReference type="EMBL" id="QAA31503.1"/>
    </source>
</evidence>
<dbReference type="PANTHER" id="PTHR34138:SF1">
    <property type="entry name" value="CELL SHAPE-DETERMINING PROTEIN MREC"/>
    <property type="match status" value="1"/>
</dbReference>
<dbReference type="EMBL" id="CP025746">
    <property type="protein sequence ID" value="QAA31503.1"/>
    <property type="molecule type" value="Genomic_DNA"/>
</dbReference>
<evidence type="ECO:0000256" key="1">
    <source>
        <dbReference type="ARBA" id="ARBA00009369"/>
    </source>
</evidence>
<dbReference type="KEGG" id="cmah:C1I91_07555"/>
<dbReference type="Gene3D" id="2.40.10.340">
    <property type="entry name" value="Rod shape-determining protein MreC, domain 1"/>
    <property type="match status" value="1"/>
</dbReference>
<dbReference type="AlphaFoldDB" id="A0A410DQK0"/>
<comment type="similarity">
    <text evidence="1 5">Belongs to the MreC family.</text>
</comment>
<dbReference type="Pfam" id="PF04085">
    <property type="entry name" value="MreC"/>
    <property type="match status" value="1"/>
</dbReference>
<dbReference type="OrthoDB" id="9792313at2"/>
<protein>
    <recommendedName>
        <fullName evidence="2 5">Cell shape-determining protein MreC</fullName>
    </recommendedName>
    <alternativeName>
        <fullName evidence="4 5">Cell shape protein MreC</fullName>
    </alternativeName>
</protein>
<dbReference type="InterPro" id="IPR042177">
    <property type="entry name" value="Cell/Rod_1"/>
</dbReference>
<evidence type="ECO:0000313" key="10">
    <source>
        <dbReference type="Proteomes" id="UP000286268"/>
    </source>
</evidence>
<dbReference type="RefSeq" id="WP_128212316.1">
    <property type="nucleotide sequence ID" value="NZ_CP025746.1"/>
</dbReference>
<organism evidence="9 10">
    <name type="scientific">Clostridium manihotivorum</name>
    <dbReference type="NCBI Taxonomy" id="2320868"/>
    <lineage>
        <taxon>Bacteria</taxon>
        <taxon>Bacillati</taxon>
        <taxon>Bacillota</taxon>
        <taxon>Clostridia</taxon>
        <taxon>Eubacteriales</taxon>
        <taxon>Clostridiaceae</taxon>
        <taxon>Clostridium</taxon>
    </lineage>
</organism>
<dbReference type="GO" id="GO:0005886">
    <property type="term" value="C:plasma membrane"/>
    <property type="evidence" value="ECO:0007669"/>
    <property type="project" value="TreeGrafter"/>
</dbReference>
<evidence type="ECO:0000256" key="5">
    <source>
        <dbReference type="PIRNR" id="PIRNR038471"/>
    </source>
</evidence>
<reference evidence="9 10" key="1">
    <citation type="submission" date="2018-01" db="EMBL/GenBank/DDBJ databases">
        <title>Genome Sequencing and Assembly of Anaerobacter polyendosporus strain CT4.</title>
        <authorList>
            <person name="Tachaapaikoon C."/>
            <person name="Sutheeworapong S."/>
            <person name="Jenjaroenpun P."/>
            <person name="Wongsurawat T."/>
            <person name="Nookeaw I."/>
            <person name="Cheawchanlertfa P."/>
            <person name="Kosugi A."/>
            <person name="Cheevadhanarak S."/>
            <person name="Ratanakhanokchai K."/>
        </authorList>
    </citation>
    <scope>NUCLEOTIDE SEQUENCE [LARGE SCALE GENOMIC DNA]</scope>
    <source>
        <strain evidence="9 10">CT4</strain>
    </source>
</reference>
<evidence type="ECO:0000256" key="7">
    <source>
        <dbReference type="SAM" id="Phobius"/>
    </source>
</evidence>
<dbReference type="InterPro" id="IPR055342">
    <property type="entry name" value="MreC_beta-barrel_core"/>
</dbReference>
<feature type="domain" description="Rod shape-determining protein MreC beta-barrel core" evidence="8">
    <location>
        <begin position="121"/>
        <end position="270"/>
    </location>
</feature>
<dbReference type="InterPro" id="IPR042175">
    <property type="entry name" value="Cell/Rod_MreC_2"/>
</dbReference>
<accession>A0A410DQK0</accession>
<dbReference type="Proteomes" id="UP000286268">
    <property type="component" value="Chromosome"/>
</dbReference>
<evidence type="ECO:0000256" key="6">
    <source>
        <dbReference type="SAM" id="Coils"/>
    </source>
</evidence>
<evidence type="ECO:0000259" key="8">
    <source>
        <dbReference type="Pfam" id="PF04085"/>
    </source>
</evidence>
<feature type="transmembrane region" description="Helical" evidence="7">
    <location>
        <begin position="7"/>
        <end position="27"/>
    </location>
</feature>
<feature type="coiled-coil region" evidence="6">
    <location>
        <begin position="67"/>
        <end position="104"/>
    </location>
</feature>
<dbReference type="NCBIfam" id="TIGR00219">
    <property type="entry name" value="mreC"/>
    <property type="match status" value="1"/>
</dbReference>
<evidence type="ECO:0000256" key="2">
    <source>
        <dbReference type="ARBA" id="ARBA00013855"/>
    </source>
</evidence>
<keyword evidence="6" id="KW-0175">Coiled coil</keyword>
<name>A0A410DQK0_9CLOT</name>
<gene>
    <name evidence="9" type="ORF">C1I91_07555</name>
</gene>
<keyword evidence="3 5" id="KW-0133">Cell shape</keyword>
<keyword evidence="7" id="KW-0472">Membrane</keyword>
<comment type="function">
    <text evidence="5">Involved in formation and maintenance of cell shape.</text>
</comment>
<dbReference type="InterPro" id="IPR007221">
    <property type="entry name" value="MreC"/>
</dbReference>
<dbReference type="PANTHER" id="PTHR34138">
    <property type="entry name" value="CELL SHAPE-DETERMINING PROTEIN MREC"/>
    <property type="match status" value="1"/>
</dbReference>
<sequence length="284" mass="31277">MKLLRNKLAVTVIVLSVSFLAIIIYSVKRDSSNPVTSGAGTALNPIQKAAYTLANKAKGGLDFFVNFSEVKQENEELKKKNIDLENKLIEYGSLKSENDRLRNMLDFKSQRSSYLYVGAYIVAKPDQNMLNGYIIDKGTKDGVAKDMVVIAPEGLVGKIVEADTNWSKVQTLINENFAAHGKVGTSEVSGIVRGYKNNDNEALAILDLLPINAVVNKGDVITTTGLGKLYPKDLRIGTVVSTEEDKIKVNKSAIIKPFVDFNKLEELYVVVPKDGNKTEIQYKD</sequence>
<keyword evidence="7" id="KW-1133">Transmembrane helix</keyword>
<keyword evidence="10" id="KW-1185">Reference proteome</keyword>
<dbReference type="PIRSF" id="PIRSF038471">
    <property type="entry name" value="MreC"/>
    <property type="match status" value="1"/>
</dbReference>
<evidence type="ECO:0000256" key="3">
    <source>
        <dbReference type="ARBA" id="ARBA00022960"/>
    </source>
</evidence>
<keyword evidence="7" id="KW-0812">Transmembrane</keyword>
<dbReference type="GO" id="GO:0008360">
    <property type="term" value="P:regulation of cell shape"/>
    <property type="evidence" value="ECO:0007669"/>
    <property type="project" value="UniProtKB-KW"/>
</dbReference>
<dbReference type="Gene3D" id="2.40.10.350">
    <property type="entry name" value="Rod shape-determining protein MreC, domain 2"/>
    <property type="match status" value="1"/>
</dbReference>
<proteinExistence type="inferred from homology"/>
<evidence type="ECO:0000256" key="4">
    <source>
        <dbReference type="ARBA" id="ARBA00032089"/>
    </source>
</evidence>